<dbReference type="AlphaFoldDB" id="A0A133S5Z5"/>
<gene>
    <name evidence="2" type="ORF">HMPREF3233_00615</name>
</gene>
<keyword evidence="1" id="KW-0732">Signal</keyword>
<dbReference type="RefSeq" id="WP_060807350.1">
    <property type="nucleotide sequence ID" value="NZ_KQ958060.1"/>
</dbReference>
<dbReference type="PATRIC" id="fig|39777.7.peg.604"/>
<evidence type="ECO:0000313" key="3">
    <source>
        <dbReference type="Proteomes" id="UP000070226"/>
    </source>
</evidence>
<protein>
    <submittedName>
        <fullName evidence="2">Uncharacterized protein</fullName>
    </submittedName>
</protein>
<accession>A0A133S5Z5</accession>
<evidence type="ECO:0000256" key="1">
    <source>
        <dbReference type="SAM" id="SignalP"/>
    </source>
</evidence>
<organism evidence="2">
    <name type="scientific">Veillonella atypica</name>
    <dbReference type="NCBI Taxonomy" id="39777"/>
    <lineage>
        <taxon>Bacteria</taxon>
        <taxon>Bacillati</taxon>
        <taxon>Bacillota</taxon>
        <taxon>Negativicutes</taxon>
        <taxon>Veillonellales</taxon>
        <taxon>Veillonellaceae</taxon>
        <taxon>Veillonella</taxon>
    </lineage>
</organism>
<feature type="signal peptide" evidence="1">
    <location>
        <begin position="1"/>
        <end position="24"/>
    </location>
</feature>
<comment type="caution">
    <text evidence="2">The sequence shown here is derived from an EMBL/GenBank/DDBJ whole genome shotgun (WGS) entry which is preliminary data.</text>
</comment>
<feature type="chain" id="PRO_5007459248" evidence="1">
    <location>
        <begin position="25"/>
        <end position="184"/>
    </location>
</feature>
<evidence type="ECO:0000313" key="2">
    <source>
        <dbReference type="EMBL" id="KXA65101.1"/>
    </source>
</evidence>
<proteinExistence type="predicted"/>
<sequence length="184" mass="20624">MRKIILSALVGTCLLSSFTTVVDASWLSKAWGRLENSLDTVSTDAPPSVDRKNYDIGHLLPKEDLTIAGVPLGATFPEIKASLGNPQYETNESLQYGGIKYHRDIYLYRDYRVDRIIVTNRDATTARGIAVGDTLKQVIAAYGQPDFIYEDYYFYGYQKAGSDYINGIYFTHDGKRVTRISITS</sequence>
<dbReference type="EMBL" id="LRQT01000013">
    <property type="protein sequence ID" value="KXA65101.1"/>
    <property type="molecule type" value="Genomic_DNA"/>
</dbReference>
<name>A0A133S5Z5_9FIRM</name>
<reference evidence="2 3" key="1">
    <citation type="submission" date="2016-01" db="EMBL/GenBank/DDBJ databases">
        <authorList>
            <person name="Oliw E.H."/>
        </authorList>
    </citation>
    <scope>NUCLEOTIDE SEQUENCE [LARGE SCALE GENOMIC DNA]</scope>
    <source>
        <strain evidence="2 3">CMW7756B</strain>
    </source>
</reference>
<dbReference type="Proteomes" id="UP000070226">
    <property type="component" value="Unassembled WGS sequence"/>
</dbReference>